<reference evidence="1 2" key="1">
    <citation type="journal article" date="2022" name="DNA Res.">
        <title>Chromosomal-level genome assembly of the orchid tree Bauhinia variegata (Leguminosae; Cercidoideae) supports the allotetraploid origin hypothesis of Bauhinia.</title>
        <authorList>
            <person name="Zhong Y."/>
            <person name="Chen Y."/>
            <person name="Zheng D."/>
            <person name="Pang J."/>
            <person name="Liu Y."/>
            <person name="Luo S."/>
            <person name="Meng S."/>
            <person name="Qian L."/>
            <person name="Wei D."/>
            <person name="Dai S."/>
            <person name="Zhou R."/>
        </authorList>
    </citation>
    <scope>NUCLEOTIDE SEQUENCE [LARGE SCALE GENOMIC DNA]</scope>
    <source>
        <strain evidence="1">BV-YZ2020</strain>
    </source>
</reference>
<dbReference type="EMBL" id="CM039426">
    <property type="protein sequence ID" value="KAI4357805.1"/>
    <property type="molecule type" value="Genomic_DNA"/>
</dbReference>
<comment type="caution">
    <text evidence="1">The sequence shown here is derived from an EMBL/GenBank/DDBJ whole genome shotgun (WGS) entry which is preliminary data.</text>
</comment>
<accession>A0ACB9Q9X4</accession>
<keyword evidence="2" id="KW-1185">Reference proteome</keyword>
<sequence length="169" mass="18972">MEEKRKGSEKKVMVVIDESDDSYYALIWLLDNLKELVAKSSVTIFATQPFPSCGSAQIGFAHFFAPFATNPELIYSILQQRQNITLSLCEKAKSFCARRGVKVEAFTEAGDPKEIVRDAVHKQGTDLLVMANYPSNPFKRVFVETLSEYCLKNAKCPVLLVEPKSVNIM</sequence>
<gene>
    <name evidence="1" type="ORF">L6164_001729</name>
</gene>
<organism evidence="1 2">
    <name type="scientific">Bauhinia variegata</name>
    <name type="common">Purple orchid tree</name>
    <name type="synonym">Phanera variegata</name>
    <dbReference type="NCBI Taxonomy" id="167791"/>
    <lineage>
        <taxon>Eukaryota</taxon>
        <taxon>Viridiplantae</taxon>
        <taxon>Streptophyta</taxon>
        <taxon>Embryophyta</taxon>
        <taxon>Tracheophyta</taxon>
        <taxon>Spermatophyta</taxon>
        <taxon>Magnoliopsida</taxon>
        <taxon>eudicotyledons</taxon>
        <taxon>Gunneridae</taxon>
        <taxon>Pentapetalae</taxon>
        <taxon>rosids</taxon>
        <taxon>fabids</taxon>
        <taxon>Fabales</taxon>
        <taxon>Fabaceae</taxon>
        <taxon>Cercidoideae</taxon>
        <taxon>Cercideae</taxon>
        <taxon>Bauhiniinae</taxon>
        <taxon>Bauhinia</taxon>
    </lineage>
</organism>
<name>A0ACB9Q9X4_BAUVA</name>
<protein>
    <submittedName>
        <fullName evidence="1">Uncharacterized protein</fullName>
    </submittedName>
</protein>
<proteinExistence type="predicted"/>
<evidence type="ECO:0000313" key="2">
    <source>
        <dbReference type="Proteomes" id="UP000828941"/>
    </source>
</evidence>
<dbReference type="Proteomes" id="UP000828941">
    <property type="component" value="Chromosome 1"/>
</dbReference>
<evidence type="ECO:0000313" key="1">
    <source>
        <dbReference type="EMBL" id="KAI4357805.1"/>
    </source>
</evidence>